<dbReference type="AlphaFoldDB" id="A0AAV1R3Z5"/>
<evidence type="ECO:0000313" key="2">
    <source>
        <dbReference type="Proteomes" id="UP001314170"/>
    </source>
</evidence>
<accession>A0AAV1R3Z5</accession>
<evidence type="ECO:0000313" key="1">
    <source>
        <dbReference type="EMBL" id="CAK7328592.1"/>
    </source>
</evidence>
<keyword evidence="2" id="KW-1185">Reference proteome</keyword>
<dbReference type="Proteomes" id="UP001314170">
    <property type="component" value="Unassembled WGS sequence"/>
</dbReference>
<organism evidence="1 2">
    <name type="scientific">Dovyalis caffra</name>
    <dbReference type="NCBI Taxonomy" id="77055"/>
    <lineage>
        <taxon>Eukaryota</taxon>
        <taxon>Viridiplantae</taxon>
        <taxon>Streptophyta</taxon>
        <taxon>Embryophyta</taxon>
        <taxon>Tracheophyta</taxon>
        <taxon>Spermatophyta</taxon>
        <taxon>Magnoliopsida</taxon>
        <taxon>eudicotyledons</taxon>
        <taxon>Gunneridae</taxon>
        <taxon>Pentapetalae</taxon>
        <taxon>rosids</taxon>
        <taxon>fabids</taxon>
        <taxon>Malpighiales</taxon>
        <taxon>Salicaceae</taxon>
        <taxon>Flacourtieae</taxon>
        <taxon>Dovyalis</taxon>
    </lineage>
</organism>
<feature type="non-terminal residue" evidence="1">
    <location>
        <position position="59"/>
    </location>
</feature>
<name>A0AAV1R3Z5_9ROSI</name>
<comment type="caution">
    <text evidence="1">The sequence shown here is derived from an EMBL/GenBank/DDBJ whole genome shotgun (WGS) entry which is preliminary data.</text>
</comment>
<gene>
    <name evidence="1" type="ORF">DCAF_LOCUS6318</name>
</gene>
<sequence length="59" mass="7115">MEGGALLGFDQNMNYGANLYNDRMASMRWPYPHLDHRSKLHDPALHRILHKTYRELFEW</sequence>
<reference evidence="1 2" key="1">
    <citation type="submission" date="2024-01" db="EMBL/GenBank/DDBJ databases">
        <authorList>
            <person name="Waweru B."/>
        </authorList>
    </citation>
    <scope>NUCLEOTIDE SEQUENCE [LARGE SCALE GENOMIC DNA]</scope>
</reference>
<proteinExistence type="predicted"/>
<dbReference type="EMBL" id="CAWUPB010000893">
    <property type="protein sequence ID" value="CAK7328592.1"/>
    <property type="molecule type" value="Genomic_DNA"/>
</dbReference>
<protein>
    <submittedName>
        <fullName evidence="1">Uncharacterized protein</fullName>
    </submittedName>
</protein>